<protein>
    <recommendedName>
        <fullName evidence="6">Peptidase M16</fullName>
    </recommendedName>
</protein>
<dbReference type="InterPro" id="IPR007863">
    <property type="entry name" value="Peptidase_M16_C"/>
</dbReference>
<dbReference type="InterPro" id="IPR011249">
    <property type="entry name" value="Metalloenz_LuxS/M16"/>
</dbReference>
<gene>
    <name evidence="4" type="ORF">A3A75_02775</name>
</gene>
<dbReference type="InterPro" id="IPR011765">
    <property type="entry name" value="Pept_M16_N"/>
</dbReference>
<evidence type="ECO:0000256" key="1">
    <source>
        <dbReference type="ARBA" id="ARBA00007261"/>
    </source>
</evidence>
<sequence length="424" mass="47721">MQYKLTTLSNGLRVITVPMTNLESASITLWVCVGSRFEEDKLAGISHFLEHVVSKGSKKYKTARAISLAIDSIGAETNAGTSHEWTDFYIKCQADQIEKSFDILADMVLNPLLRPKDIEREKGVILEEISMHKDNPMERIGDIFTNLTFAGNSLGRDIIGSVDTVKSISKKDFKMYRQLHYKAKNMILTVSGNIDERKILSLAKGYFGDLEEGTKEEAKKFQHKGEKPKIKVEYKDTEQAHLILGFYGYGRTHPERLAEGLLSVILGKGMSSRLFTEIREKRGLAYAVGSSVSRFVDIGVFGTYAGINPKNISKVIKLILDQSYGIASDKYPITEKDLKKAKEFVKGRTALSLEDTLEVNEFFGQRAMFLPEIDTPEEFFKKVDAVQIEEVERVAKDIFVPAKLNMAVIGPYKDETEFDEVLNI</sequence>
<dbReference type="PANTHER" id="PTHR11851:SF49">
    <property type="entry name" value="MITOCHONDRIAL-PROCESSING PEPTIDASE SUBUNIT ALPHA"/>
    <property type="match status" value="1"/>
</dbReference>
<dbReference type="EMBL" id="MGHC01000001">
    <property type="protein sequence ID" value="OGM61060.1"/>
    <property type="molecule type" value="Genomic_DNA"/>
</dbReference>
<comment type="similarity">
    <text evidence="1">Belongs to the peptidase M16 family.</text>
</comment>
<evidence type="ECO:0000313" key="4">
    <source>
        <dbReference type="EMBL" id="OGM61060.1"/>
    </source>
</evidence>
<dbReference type="Gene3D" id="3.30.830.10">
    <property type="entry name" value="Metalloenzyme, LuxS/M16 peptidase-like"/>
    <property type="match status" value="2"/>
</dbReference>
<comment type="caution">
    <text evidence="4">The sequence shown here is derived from an EMBL/GenBank/DDBJ whole genome shotgun (WGS) entry which is preliminary data.</text>
</comment>
<dbReference type="Proteomes" id="UP000179018">
    <property type="component" value="Unassembled WGS sequence"/>
</dbReference>
<proteinExistence type="inferred from homology"/>
<reference evidence="4 5" key="1">
    <citation type="journal article" date="2016" name="Nat. Commun.">
        <title>Thousands of microbial genomes shed light on interconnected biogeochemical processes in an aquifer system.</title>
        <authorList>
            <person name="Anantharaman K."/>
            <person name="Brown C.T."/>
            <person name="Hug L.A."/>
            <person name="Sharon I."/>
            <person name="Castelle C.J."/>
            <person name="Probst A.J."/>
            <person name="Thomas B.C."/>
            <person name="Singh A."/>
            <person name="Wilkins M.J."/>
            <person name="Karaoz U."/>
            <person name="Brodie E.L."/>
            <person name="Williams K.H."/>
            <person name="Hubbard S.S."/>
            <person name="Banfield J.F."/>
        </authorList>
    </citation>
    <scope>NUCLEOTIDE SEQUENCE [LARGE SCALE GENOMIC DNA]</scope>
</reference>
<evidence type="ECO:0008006" key="6">
    <source>
        <dbReference type="Google" id="ProtNLM"/>
    </source>
</evidence>
<dbReference type="SUPFAM" id="SSF63411">
    <property type="entry name" value="LuxS/MPP-like metallohydrolase"/>
    <property type="match status" value="2"/>
</dbReference>
<dbReference type="Pfam" id="PF00675">
    <property type="entry name" value="Peptidase_M16"/>
    <property type="match status" value="1"/>
</dbReference>
<evidence type="ECO:0000259" key="3">
    <source>
        <dbReference type="Pfam" id="PF05193"/>
    </source>
</evidence>
<evidence type="ECO:0000313" key="5">
    <source>
        <dbReference type="Proteomes" id="UP000179018"/>
    </source>
</evidence>
<dbReference type="PANTHER" id="PTHR11851">
    <property type="entry name" value="METALLOPROTEASE"/>
    <property type="match status" value="1"/>
</dbReference>
<organism evidence="4 5">
    <name type="scientific">Candidatus Woesebacteria bacterium RIFCSPLOWO2_01_FULL_39_10</name>
    <dbReference type="NCBI Taxonomy" id="1802516"/>
    <lineage>
        <taxon>Bacteria</taxon>
        <taxon>Candidatus Woeseibacteriota</taxon>
    </lineage>
</organism>
<accession>A0A1F8BAU2</accession>
<feature type="domain" description="Peptidase M16 N-terminal" evidence="2">
    <location>
        <begin position="14"/>
        <end position="160"/>
    </location>
</feature>
<name>A0A1F8BAU2_9BACT</name>
<dbReference type="STRING" id="1802516.A3A75_02775"/>
<dbReference type="GO" id="GO:0046872">
    <property type="term" value="F:metal ion binding"/>
    <property type="evidence" value="ECO:0007669"/>
    <property type="project" value="InterPro"/>
</dbReference>
<evidence type="ECO:0000259" key="2">
    <source>
        <dbReference type="Pfam" id="PF00675"/>
    </source>
</evidence>
<feature type="domain" description="Peptidase M16 C-terminal" evidence="3">
    <location>
        <begin position="167"/>
        <end position="343"/>
    </location>
</feature>
<dbReference type="InterPro" id="IPR050361">
    <property type="entry name" value="MPP/UQCRC_Complex"/>
</dbReference>
<dbReference type="AlphaFoldDB" id="A0A1F8BAU2"/>
<dbReference type="Pfam" id="PF05193">
    <property type="entry name" value="Peptidase_M16_C"/>
    <property type="match status" value="1"/>
</dbReference>